<feature type="compositionally biased region" description="Low complexity" evidence="2">
    <location>
        <begin position="275"/>
        <end position="289"/>
    </location>
</feature>
<reference evidence="4 5" key="1">
    <citation type="submission" date="2018-10" db="EMBL/GenBank/DDBJ databases">
        <title>Isolation, diversity and antibacterial activity of antinobacteria from the wheat rhizosphere soil.</title>
        <authorList>
            <person name="Sun T."/>
        </authorList>
    </citation>
    <scope>NUCLEOTIDE SEQUENCE [LARGE SCALE GENOMIC DNA]</scope>
    <source>
        <strain evidence="4 5">SJ-23</strain>
    </source>
</reference>
<evidence type="ECO:0000256" key="1">
    <source>
        <dbReference type="ARBA" id="ARBA00022553"/>
    </source>
</evidence>
<accession>A0A3M8A306</accession>
<dbReference type="SUPFAM" id="SSF49879">
    <property type="entry name" value="SMAD/FHA domain"/>
    <property type="match status" value="1"/>
</dbReference>
<proteinExistence type="predicted"/>
<organism evidence="4 5">
    <name type="scientific">Agromyces tardus</name>
    <dbReference type="NCBI Taxonomy" id="2583849"/>
    <lineage>
        <taxon>Bacteria</taxon>
        <taxon>Bacillati</taxon>
        <taxon>Actinomycetota</taxon>
        <taxon>Actinomycetes</taxon>
        <taxon>Micrococcales</taxon>
        <taxon>Microbacteriaceae</taxon>
        <taxon>Agromyces</taxon>
    </lineage>
</organism>
<dbReference type="Proteomes" id="UP000275048">
    <property type="component" value="Unassembled WGS sequence"/>
</dbReference>
<dbReference type="Pfam" id="PF00498">
    <property type="entry name" value="FHA"/>
    <property type="match status" value="1"/>
</dbReference>
<dbReference type="OrthoDB" id="5485098at2"/>
<gene>
    <name evidence="4" type="ORF">EDM22_16275</name>
</gene>
<keyword evidence="5" id="KW-1185">Reference proteome</keyword>
<dbReference type="InterPro" id="IPR000253">
    <property type="entry name" value="FHA_dom"/>
</dbReference>
<protein>
    <submittedName>
        <fullName evidence="4">FHA domain-containing protein</fullName>
    </submittedName>
</protein>
<evidence type="ECO:0000313" key="4">
    <source>
        <dbReference type="EMBL" id="RNB45351.1"/>
    </source>
</evidence>
<dbReference type="PROSITE" id="PS50006">
    <property type="entry name" value="FHA_DOMAIN"/>
    <property type="match status" value="1"/>
</dbReference>
<dbReference type="Gene3D" id="2.60.200.20">
    <property type="match status" value="1"/>
</dbReference>
<keyword evidence="1" id="KW-0597">Phosphoprotein</keyword>
<evidence type="ECO:0000259" key="3">
    <source>
        <dbReference type="PROSITE" id="PS50006"/>
    </source>
</evidence>
<evidence type="ECO:0000256" key="2">
    <source>
        <dbReference type="SAM" id="MobiDB-lite"/>
    </source>
</evidence>
<dbReference type="EMBL" id="RHHB01000049">
    <property type="protein sequence ID" value="RNB45351.1"/>
    <property type="molecule type" value="Genomic_DNA"/>
</dbReference>
<feature type="compositionally biased region" description="Low complexity" evidence="2">
    <location>
        <begin position="160"/>
        <end position="183"/>
    </location>
</feature>
<feature type="region of interest" description="Disordered" evidence="2">
    <location>
        <begin position="158"/>
        <end position="187"/>
    </location>
</feature>
<comment type="caution">
    <text evidence="4">The sequence shown here is derived from an EMBL/GenBank/DDBJ whole genome shotgun (WGS) entry which is preliminary data.</text>
</comment>
<sequence length="442" mass="45558">MVDGSLRSVAEADAPQWDVVVGDRFIAMLAAPASEEVMAGLADLAAEPEPALERIVARIPTGRNAAVESFAVVWWPGARNDEVTALVRGSAVVDLASPGGIRRFDARGIRPFHLAEFGDVTAVRATGSDAPLWSAARAGAEGTDVGRSRATFRASGVAWSARPAATARPPGAPGPARSSGPSTDAPVTTRVDLEDLEGPAVAASVADRAGAAQGGDELDEALADSFADTIVSPRNRSATVDTVRTVRNRNADADTVLFRRRRPAWPEVGADAREPAPGSDPDSASSAAGSDRETAASTESAGSVQPACHDAPHRAARPAAGAADVATAPRFRIGAGLPRSVTAPVRIGRNPAPPRVAPAGAELVRVDSPTAVISSTHLELRLEGRRLVAIDLRSTNGTVVRSPSGTRRMRSGESLVVAPGTSLDLGDDTIIEILPAPEGDEE</sequence>
<evidence type="ECO:0000313" key="5">
    <source>
        <dbReference type="Proteomes" id="UP000275048"/>
    </source>
</evidence>
<feature type="domain" description="FHA" evidence="3">
    <location>
        <begin position="345"/>
        <end position="400"/>
    </location>
</feature>
<dbReference type="SMART" id="SM00240">
    <property type="entry name" value="FHA"/>
    <property type="match status" value="1"/>
</dbReference>
<dbReference type="CDD" id="cd00060">
    <property type="entry name" value="FHA"/>
    <property type="match status" value="1"/>
</dbReference>
<dbReference type="RefSeq" id="WP_122938136.1">
    <property type="nucleotide sequence ID" value="NZ_JBHSNT010000001.1"/>
</dbReference>
<name>A0A3M8A306_9MICO</name>
<dbReference type="AlphaFoldDB" id="A0A3M8A306"/>
<dbReference type="InterPro" id="IPR008984">
    <property type="entry name" value="SMAD_FHA_dom_sf"/>
</dbReference>
<feature type="region of interest" description="Disordered" evidence="2">
    <location>
        <begin position="265"/>
        <end position="323"/>
    </location>
</feature>